<accession>A0ABD3XAQ3</accession>
<organism evidence="1 2">
    <name type="scientific">Sinanodonta woodiana</name>
    <name type="common">Chinese pond mussel</name>
    <name type="synonym">Anodonta woodiana</name>
    <dbReference type="NCBI Taxonomy" id="1069815"/>
    <lineage>
        <taxon>Eukaryota</taxon>
        <taxon>Metazoa</taxon>
        <taxon>Spiralia</taxon>
        <taxon>Lophotrochozoa</taxon>
        <taxon>Mollusca</taxon>
        <taxon>Bivalvia</taxon>
        <taxon>Autobranchia</taxon>
        <taxon>Heteroconchia</taxon>
        <taxon>Palaeoheterodonta</taxon>
        <taxon>Unionida</taxon>
        <taxon>Unionoidea</taxon>
        <taxon>Unionidae</taxon>
        <taxon>Unioninae</taxon>
        <taxon>Sinanodonta</taxon>
    </lineage>
</organism>
<dbReference type="EMBL" id="JBJQND010000003">
    <property type="protein sequence ID" value="KAL3882706.1"/>
    <property type="molecule type" value="Genomic_DNA"/>
</dbReference>
<reference evidence="1 2" key="1">
    <citation type="submission" date="2024-11" db="EMBL/GenBank/DDBJ databases">
        <title>Chromosome-level genome assembly of the freshwater bivalve Anodonta woodiana.</title>
        <authorList>
            <person name="Chen X."/>
        </authorList>
    </citation>
    <scope>NUCLEOTIDE SEQUENCE [LARGE SCALE GENOMIC DNA]</scope>
    <source>
        <strain evidence="1">MN2024</strain>
        <tissue evidence="1">Gills</tissue>
    </source>
</reference>
<gene>
    <name evidence="1" type="ORF">ACJMK2_029019</name>
</gene>
<evidence type="ECO:0000313" key="1">
    <source>
        <dbReference type="EMBL" id="KAL3882706.1"/>
    </source>
</evidence>
<dbReference type="Proteomes" id="UP001634394">
    <property type="component" value="Unassembled WGS sequence"/>
</dbReference>
<comment type="caution">
    <text evidence="1">The sequence shown here is derived from an EMBL/GenBank/DDBJ whole genome shotgun (WGS) entry which is preliminary data.</text>
</comment>
<protein>
    <submittedName>
        <fullName evidence="1">Uncharacterized protein</fullName>
    </submittedName>
</protein>
<sequence>MVLSNNHWPPFQNHEGQTVNISKLISVAKSTLGVDSFCNASKERKYERLSYVCVCDNNCAHFQKCCPDNPYAYLKQSCLNIALYQSERSYKVARTMVDACPYHENHTLPICRTRVTRSIFDVPVLSNKTLLAYVHRLCALCSLEKDNDLQPWEPVLAKCVSSHSEMAGDQMNTTVLKRLLSEGECVLVYNDLIPNFYNCIPSILRVPGIVDSCNVTGMWERYDPDIDWACKHYTSQFEQFANVFCYICNPDIVSHNSGPLIDTCNISGYWAQNDITIEQGCLQDNSLPRFHPFKNAFCYICNMFDGSFRGVVSTHRLQPIQTNSINVYVVETYDQETSEFLTEIHLVEIKVVESEYSQYLPNKAVEEFKYECNQRCLSNYKNTSNDYYVCTECQCNTMKVCEKSHEGKEIFYCVPDTFKTNYRQHNFHLVLGVCLSPNVSNEIKQKCEEPDPDNILDNIPVILTNDVMFKNRYCSKCNGYDDIRFLDVEISCGVYIDARLTQSFENLIQLSLQNSCEIKYVRNNCNDLNLTPLSTQSIAKCNTTGYWEVEGESQDIVYACEQDLSGVSEKFLMRSLPTLDKPFQEFKNIYCYVCNPYNSYPLYTKCNMSEQWETYDAQVETDCTNGPRESKWGPFKNFDCFKCNDKRDASNEVYFLKDLIGILVHESYRYVFEVTSHIFDELARTYADPMEFHQTSKETLVSSQLITL</sequence>
<dbReference type="AlphaFoldDB" id="A0ABD3XAQ3"/>
<keyword evidence="2" id="KW-1185">Reference proteome</keyword>
<name>A0ABD3XAQ3_SINWO</name>
<proteinExistence type="predicted"/>
<evidence type="ECO:0000313" key="2">
    <source>
        <dbReference type="Proteomes" id="UP001634394"/>
    </source>
</evidence>